<proteinExistence type="predicted"/>
<keyword evidence="2" id="KW-1185">Reference proteome</keyword>
<gene>
    <name evidence="1" type="ORF">F383_12539</name>
</gene>
<dbReference type="Proteomes" id="UP000032142">
    <property type="component" value="Unassembled WGS sequence"/>
</dbReference>
<dbReference type="AlphaFoldDB" id="A0A0B0N3V5"/>
<reference evidence="2" key="1">
    <citation type="submission" date="2014-09" db="EMBL/GenBank/DDBJ databases">
        <authorList>
            <person name="Mudge J."/>
            <person name="Ramaraj T."/>
            <person name="Lindquist I.E."/>
            <person name="Bharti A.K."/>
            <person name="Sundararajan A."/>
            <person name="Cameron C.T."/>
            <person name="Woodward J.E."/>
            <person name="May G.D."/>
            <person name="Brubaker C."/>
            <person name="Broadhvest J."/>
            <person name="Wilkins T.A."/>
        </authorList>
    </citation>
    <scope>NUCLEOTIDE SEQUENCE</scope>
    <source>
        <strain evidence="2">cv. AKA8401</strain>
    </source>
</reference>
<evidence type="ECO:0000313" key="2">
    <source>
        <dbReference type="Proteomes" id="UP000032142"/>
    </source>
</evidence>
<organism evidence="1 2">
    <name type="scientific">Gossypium arboreum</name>
    <name type="common">Tree cotton</name>
    <name type="synonym">Gossypium nanking</name>
    <dbReference type="NCBI Taxonomy" id="29729"/>
    <lineage>
        <taxon>Eukaryota</taxon>
        <taxon>Viridiplantae</taxon>
        <taxon>Streptophyta</taxon>
        <taxon>Embryophyta</taxon>
        <taxon>Tracheophyta</taxon>
        <taxon>Spermatophyta</taxon>
        <taxon>Magnoliopsida</taxon>
        <taxon>eudicotyledons</taxon>
        <taxon>Gunneridae</taxon>
        <taxon>Pentapetalae</taxon>
        <taxon>rosids</taxon>
        <taxon>malvids</taxon>
        <taxon>Malvales</taxon>
        <taxon>Malvaceae</taxon>
        <taxon>Malvoideae</taxon>
        <taxon>Gossypium</taxon>
    </lineage>
</organism>
<sequence length="47" mass="5307">MTGHSRPGRLVQPYSTFLKNGLTRLCSLPVWVHTPITRPGPKSYMPK</sequence>
<evidence type="ECO:0000313" key="1">
    <source>
        <dbReference type="EMBL" id="KHG09128.1"/>
    </source>
</evidence>
<comment type="caution">
    <text evidence="1">The sequence shown here is derived from an EMBL/GenBank/DDBJ whole genome shotgun (WGS) entry which is preliminary data.</text>
</comment>
<dbReference type="EMBL" id="JRRC01528344">
    <property type="protein sequence ID" value="KHG09128.1"/>
    <property type="molecule type" value="Genomic_DNA"/>
</dbReference>
<protein>
    <submittedName>
        <fullName evidence="1">Uncharacterized protein</fullName>
    </submittedName>
</protein>
<accession>A0A0B0N3V5</accession>
<name>A0A0B0N3V5_GOSAR</name>